<protein>
    <submittedName>
        <fullName evidence="3">Response regulator receiver domain-containing protein</fullName>
    </submittedName>
</protein>
<keyword evidence="4" id="KW-1185">Reference proteome</keyword>
<evidence type="ECO:0000313" key="3">
    <source>
        <dbReference type="EMBL" id="PYE75931.1"/>
    </source>
</evidence>
<comment type="caution">
    <text evidence="3">The sequence shown here is derived from an EMBL/GenBank/DDBJ whole genome shotgun (WGS) entry which is preliminary data.</text>
</comment>
<dbReference type="Pfam" id="PF00072">
    <property type="entry name" value="Response_reg"/>
    <property type="match status" value="1"/>
</dbReference>
<keyword evidence="1" id="KW-0597">Phosphoprotein</keyword>
<dbReference type="CDD" id="cd00156">
    <property type="entry name" value="REC"/>
    <property type="match status" value="1"/>
</dbReference>
<feature type="modified residue" description="4-aspartylphosphate" evidence="1">
    <location>
        <position position="72"/>
    </location>
</feature>
<evidence type="ECO:0000313" key="4">
    <source>
        <dbReference type="Proteomes" id="UP000247540"/>
    </source>
</evidence>
<dbReference type="PROSITE" id="PS50110">
    <property type="entry name" value="RESPONSE_REGULATORY"/>
    <property type="match status" value="1"/>
</dbReference>
<dbReference type="EMBL" id="QJTC01000018">
    <property type="protein sequence ID" value="PYE75931.1"/>
    <property type="molecule type" value="Genomic_DNA"/>
</dbReference>
<dbReference type="GO" id="GO:0000160">
    <property type="term" value="P:phosphorelay signal transduction system"/>
    <property type="evidence" value="ECO:0007669"/>
    <property type="project" value="InterPro"/>
</dbReference>
<feature type="domain" description="Response regulatory" evidence="2">
    <location>
        <begin position="19"/>
        <end position="137"/>
    </location>
</feature>
<dbReference type="SMART" id="SM00448">
    <property type="entry name" value="REC"/>
    <property type="match status" value="1"/>
</dbReference>
<dbReference type="PANTHER" id="PTHR45566:SF2">
    <property type="entry name" value="NARL SUBFAMILY"/>
    <property type="match status" value="1"/>
</dbReference>
<name>A0A318SJL8_9BURK</name>
<sequence length="155" mass="17200">MEALVLERQRHMDTILGFKTYIVEDNATIRENLIGTLEELAGIQVVGMAEAESEGTRWLRACADQWSMVIVDLFLKQGSGLGLLAACRERARHQRVVVLSNYATSDIRARCTQLGADAVFDKSNEIDALVDYCLLQGKAQARVDFRPTAGSIRGR</sequence>
<evidence type="ECO:0000256" key="1">
    <source>
        <dbReference type="PROSITE-ProRule" id="PRU00169"/>
    </source>
</evidence>
<gene>
    <name evidence="3" type="ORF">DFQ15_11857</name>
</gene>
<evidence type="ECO:0000259" key="2">
    <source>
        <dbReference type="PROSITE" id="PS50110"/>
    </source>
</evidence>
<reference evidence="3 4" key="1">
    <citation type="submission" date="2018-06" db="EMBL/GenBank/DDBJ databases">
        <title>Genomic Encyclopedia of Type Strains, Phase III (KMG-III): the genomes of soil and plant-associated and newly described type strains.</title>
        <authorList>
            <person name="Whitman W."/>
        </authorList>
    </citation>
    <scope>NUCLEOTIDE SEQUENCE [LARGE SCALE GENOMIC DNA]</scope>
    <source>
        <strain evidence="3 4">CECT 7646</strain>
    </source>
</reference>
<dbReference type="InterPro" id="IPR011006">
    <property type="entry name" value="CheY-like_superfamily"/>
</dbReference>
<proteinExistence type="predicted"/>
<dbReference type="SUPFAM" id="SSF52172">
    <property type="entry name" value="CheY-like"/>
    <property type="match status" value="1"/>
</dbReference>
<dbReference type="Gene3D" id="3.40.50.2300">
    <property type="match status" value="1"/>
</dbReference>
<dbReference type="InterPro" id="IPR051015">
    <property type="entry name" value="EvgA-like"/>
</dbReference>
<dbReference type="InterPro" id="IPR001789">
    <property type="entry name" value="Sig_transdc_resp-reg_receiver"/>
</dbReference>
<dbReference type="Proteomes" id="UP000247540">
    <property type="component" value="Unassembled WGS sequence"/>
</dbReference>
<organism evidence="3 4">
    <name type="scientific">Xylophilus ampelinus</name>
    <dbReference type="NCBI Taxonomy" id="54067"/>
    <lineage>
        <taxon>Bacteria</taxon>
        <taxon>Pseudomonadati</taxon>
        <taxon>Pseudomonadota</taxon>
        <taxon>Betaproteobacteria</taxon>
        <taxon>Burkholderiales</taxon>
        <taxon>Xylophilus</taxon>
    </lineage>
</organism>
<accession>A0A318SJL8</accession>
<dbReference type="AlphaFoldDB" id="A0A318SJL8"/>
<dbReference type="PANTHER" id="PTHR45566">
    <property type="entry name" value="HTH-TYPE TRANSCRIPTIONAL REGULATOR YHJB-RELATED"/>
    <property type="match status" value="1"/>
</dbReference>